<accession>A0ABS7CDX1</accession>
<comment type="caution">
    <text evidence="1">The sequence shown here is derived from an EMBL/GenBank/DDBJ whole genome shotgun (WGS) entry which is preliminary data.</text>
</comment>
<reference evidence="1 2" key="1">
    <citation type="submission" date="2021-07" db="EMBL/GenBank/DDBJ databases">
        <title>Paenibacillus radiodurans sp. nov., isolated from the southeastern edge of Tengger Desert.</title>
        <authorList>
            <person name="Zhang G."/>
        </authorList>
    </citation>
    <scope>NUCLEOTIDE SEQUENCE [LARGE SCALE GENOMIC DNA]</scope>
    <source>
        <strain evidence="1 2">CCM 7311</strain>
    </source>
</reference>
<dbReference type="InterPro" id="IPR036895">
    <property type="entry name" value="Uracil-DNA_glycosylase-like_sf"/>
</dbReference>
<keyword evidence="2" id="KW-1185">Reference proteome</keyword>
<sequence length="250" mass="28380">MIESEDYKRFKKAIQDLPPKNSYSREDLLIEGLLFDRHGDIEIYYAPHNELINPSAGIVIAGITPGWRQMEIAYRTLKQAFGQGLTEEEAFSHAKAAARFAGSMRMNLLQMLRDLGLHHYVGLPDVESLFAPGCQLLHTTSVLRYPVFVQGRNYTGHQPPLMTSAYLRPYALQFIGEEIMLLNRQRPLFIPLGRTVEELFRSLVNSGLIEEGQCLWGFPHPSGANGHRHQQFRQAHDGMLGIISRFFAAQ</sequence>
<evidence type="ECO:0000313" key="2">
    <source>
        <dbReference type="Proteomes" id="UP001519887"/>
    </source>
</evidence>
<dbReference type="Proteomes" id="UP001519887">
    <property type="component" value="Unassembled WGS sequence"/>
</dbReference>
<protein>
    <recommendedName>
        <fullName evidence="3">Uracil-DNA glycosylase-like domain-containing protein</fullName>
    </recommendedName>
</protein>
<dbReference type="SUPFAM" id="SSF52141">
    <property type="entry name" value="Uracil-DNA glycosylase-like"/>
    <property type="match status" value="1"/>
</dbReference>
<organism evidence="1 2">
    <name type="scientific">Paenibacillus sepulcri</name>
    <dbReference type="NCBI Taxonomy" id="359917"/>
    <lineage>
        <taxon>Bacteria</taxon>
        <taxon>Bacillati</taxon>
        <taxon>Bacillota</taxon>
        <taxon>Bacilli</taxon>
        <taxon>Bacillales</taxon>
        <taxon>Paenibacillaceae</taxon>
        <taxon>Paenibacillus</taxon>
    </lineage>
</organism>
<proteinExistence type="predicted"/>
<gene>
    <name evidence="1" type="ORF">K0U00_34190</name>
</gene>
<name>A0ABS7CDX1_9BACL</name>
<dbReference type="RefSeq" id="WP_210037229.1">
    <property type="nucleotide sequence ID" value="NZ_JBHLVU010000004.1"/>
</dbReference>
<dbReference type="EMBL" id="JAHZIK010001486">
    <property type="protein sequence ID" value="MBW7459113.1"/>
    <property type="molecule type" value="Genomic_DNA"/>
</dbReference>
<evidence type="ECO:0008006" key="3">
    <source>
        <dbReference type="Google" id="ProtNLM"/>
    </source>
</evidence>
<evidence type="ECO:0000313" key="1">
    <source>
        <dbReference type="EMBL" id="MBW7459113.1"/>
    </source>
</evidence>